<comment type="caution">
    <text evidence="1">The sequence shown here is derived from an EMBL/GenBank/DDBJ whole genome shotgun (WGS) entry which is preliminary data.</text>
</comment>
<proteinExistence type="predicted"/>
<name>A0A7C9M914_9DEIO</name>
<dbReference type="RefSeq" id="WP_157461344.1">
    <property type="nucleotide sequence ID" value="NZ_WQLB01000042.1"/>
</dbReference>
<gene>
    <name evidence="1" type="ORF">GO986_20295</name>
</gene>
<keyword evidence="2" id="KW-1185">Reference proteome</keyword>
<dbReference type="AlphaFoldDB" id="A0A7C9M914"/>
<dbReference type="Proteomes" id="UP000483286">
    <property type="component" value="Unassembled WGS sequence"/>
</dbReference>
<evidence type="ECO:0000313" key="1">
    <source>
        <dbReference type="EMBL" id="MVN89085.1"/>
    </source>
</evidence>
<sequence length="158" mass="17673">MASPIAWLAADLDATDPSLGEQWTAELHRCAQALGWTLSPWSATSAMTALRARELVAPYGTRRIELRAHGWLPILAFVEGKEHRPATKLGDPWDPEPRPYLNPPELVAWWQARGWLVPDAAWLGGLPDPDDLAALSPRESNFLRRLGWNRGEALLLPW</sequence>
<reference evidence="1 2" key="1">
    <citation type="submission" date="2019-12" db="EMBL/GenBank/DDBJ databases">
        <title>Deinococcus sp. HMF7620 Genome sequencing and assembly.</title>
        <authorList>
            <person name="Kang H."/>
            <person name="Kim H."/>
            <person name="Joh K."/>
        </authorList>
    </citation>
    <scope>NUCLEOTIDE SEQUENCE [LARGE SCALE GENOMIC DNA]</scope>
    <source>
        <strain evidence="1 2">HMF7620</strain>
    </source>
</reference>
<organism evidence="1 2">
    <name type="scientific">Deinococcus arboris</name>
    <dbReference type="NCBI Taxonomy" id="2682977"/>
    <lineage>
        <taxon>Bacteria</taxon>
        <taxon>Thermotogati</taxon>
        <taxon>Deinococcota</taxon>
        <taxon>Deinococci</taxon>
        <taxon>Deinococcales</taxon>
        <taxon>Deinococcaceae</taxon>
        <taxon>Deinococcus</taxon>
    </lineage>
</organism>
<dbReference type="EMBL" id="WQLB01000042">
    <property type="protein sequence ID" value="MVN89085.1"/>
    <property type="molecule type" value="Genomic_DNA"/>
</dbReference>
<accession>A0A7C9M914</accession>
<evidence type="ECO:0000313" key="2">
    <source>
        <dbReference type="Proteomes" id="UP000483286"/>
    </source>
</evidence>
<protein>
    <submittedName>
        <fullName evidence="1">Uncharacterized protein</fullName>
    </submittedName>
</protein>